<dbReference type="InterPro" id="IPR036866">
    <property type="entry name" value="RibonucZ/Hydroxyglut_hydro"/>
</dbReference>
<dbReference type="HOGENOM" id="CLU_036012_0_0_2"/>
<dbReference type="PANTHER" id="PTHR13754">
    <property type="entry name" value="METALLO-BETA-LACTAMASE SUPERFAMILY PROTEIN"/>
    <property type="match status" value="1"/>
</dbReference>
<gene>
    <name evidence="2" type="ordered locus">Mhun_1960</name>
</gene>
<name>Q2FRM4_METHJ</name>
<dbReference type="InterPro" id="IPR041712">
    <property type="entry name" value="DHPS-like_MBL-fold"/>
</dbReference>
<accession>Q2FRM4</accession>
<dbReference type="OrthoDB" id="7773at2157"/>
<dbReference type="GeneID" id="3924262"/>
<proteinExistence type="predicted"/>
<dbReference type="PANTHER" id="PTHR13754:SF18">
    <property type="entry name" value="7,8-DIHYDROPTERIN-6-METHYL-4-(BETA-D-RIBOFURANOSYL)-AMINOBENZENE-5'-PHOSPHATE SYNTHASE"/>
    <property type="match status" value="1"/>
</dbReference>
<organism evidence="2 3">
    <name type="scientific">Methanospirillum hungatei JF-1 (strain ATCC 27890 / DSM 864 / NBRC 100397 / JF-1)</name>
    <dbReference type="NCBI Taxonomy" id="323259"/>
    <lineage>
        <taxon>Archaea</taxon>
        <taxon>Methanobacteriati</taxon>
        <taxon>Methanobacteriota</taxon>
        <taxon>Stenosarchaea group</taxon>
        <taxon>Methanomicrobia</taxon>
        <taxon>Methanomicrobiales</taxon>
        <taxon>Methanospirillaceae</taxon>
        <taxon>Methanospirillum</taxon>
    </lineage>
</organism>
<dbReference type="STRING" id="323259.Mhun_1960"/>
<dbReference type="Gene3D" id="3.60.15.10">
    <property type="entry name" value="Ribonuclease Z/Hydroxyacylglutathione hydrolase-like"/>
    <property type="match status" value="1"/>
</dbReference>
<dbReference type="EMBL" id="CP000254">
    <property type="protein sequence ID" value="ABD41670.1"/>
    <property type="molecule type" value="Genomic_DNA"/>
</dbReference>
<dbReference type="InterPro" id="IPR001279">
    <property type="entry name" value="Metallo-B-lactamas"/>
</dbReference>
<dbReference type="Pfam" id="PF00753">
    <property type="entry name" value="Lactamase_B"/>
    <property type="match status" value="1"/>
</dbReference>
<reference evidence="3" key="1">
    <citation type="journal article" date="2016" name="Stand. Genomic Sci.">
        <title>Complete genome sequence of Methanospirillum hungatei type strain JF1.</title>
        <authorList>
            <person name="Gunsalus R.P."/>
            <person name="Cook L.E."/>
            <person name="Crable B."/>
            <person name="Rohlin L."/>
            <person name="McDonald E."/>
            <person name="Mouttaki H."/>
            <person name="Sieber J.R."/>
            <person name="Poweleit N."/>
            <person name="Zhou H."/>
            <person name="Lapidus A.L."/>
            <person name="Daligault H.E."/>
            <person name="Land M."/>
            <person name="Gilna P."/>
            <person name="Ivanova N."/>
            <person name="Kyrpides N."/>
            <person name="Culley D.E."/>
            <person name="McInerney M.J."/>
        </authorList>
    </citation>
    <scope>NUCLEOTIDE SEQUENCE [LARGE SCALE GENOMIC DNA]</scope>
    <source>
        <strain evidence="3">ATCC 27890 / DSM 864 / NBRC 100397 / JF-1</strain>
    </source>
</reference>
<feature type="domain" description="Metallo-beta-lactamase" evidence="1">
    <location>
        <begin position="49"/>
        <end position="164"/>
    </location>
</feature>
<evidence type="ECO:0000313" key="3">
    <source>
        <dbReference type="Proteomes" id="UP000001941"/>
    </source>
</evidence>
<dbReference type="InParanoid" id="Q2FRM4"/>
<dbReference type="SUPFAM" id="SSF56281">
    <property type="entry name" value="Metallo-hydrolase/oxidoreductase"/>
    <property type="match status" value="1"/>
</dbReference>
<dbReference type="eggNOG" id="arCOG00503">
    <property type="taxonomic scope" value="Archaea"/>
</dbReference>
<evidence type="ECO:0000313" key="2">
    <source>
        <dbReference type="EMBL" id="ABD41670.1"/>
    </source>
</evidence>
<keyword evidence="3" id="KW-1185">Reference proteome</keyword>
<dbReference type="RefSeq" id="WP_011448932.1">
    <property type="nucleotide sequence ID" value="NC_007796.1"/>
</dbReference>
<dbReference type="Proteomes" id="UP000001941">
    <property type="component" value="Chromosome"/>
</dbReference>
<dbReference type="GO" id="GO:0016740">
    <property type="term" value="F:transferase activity"/>
    <property type="evidence" value="ECO:0007669"/>
    <property type="project" value="TreeGrafter"/>
</dbReference>
<dbReference type="InterPro" id="IPR052926">
    <property type="entry name" value="Metallo-beta-lactamase_dom"/>
</dbReference>
<dbReference type="FunCoup" id="Q2FRM4">
    <property type="interactions" value="88"/>
</dbReference>
<dbReference type="AlphaFoldDB" id="Q2FRM4"/>
<sequence>MTYLLRPVDRVDVTVLVDNYTDLLMVEQNSLIRRPLLSDGKTLFAEHGLSFLIRVRSGEKIHTILMDAGTTETAFIENAKTLGIDLDEISEVVISHGHFDHIGALFHVLRQSSCRIPVHLHPAAFSMRRKKRPDGTYTTLPSMTADKVTHAGGILSLSTEPSLIANQKILLTGEIERITPFEQGSPVLEAREGDSFVKDVFRDDQALIIHLKERGLIVISGCAHAGIINSVRYAQKITGIDTVYAIMGGFHLSGPYFKNIIPDTILALQEIKPACIIPVHCTGWEAQVSMAQAMPHAFVFSTVGTTFHFGGE</sequence>
<dbReference type="EnsemblBacteria" id="ABD41670">
    <property type="protein sequence ID" value="ABD41670"/>
    <property type="gene ID" value="Mhun_1960"/>
</dbReference>
<dbReference type="CDD" id="cd07713">
    <property type="entry name" value="DHPS-like_MBL-fold"/>
    <property type="match status" value="1"/>
</dbReference>
<evidence type="ECO:0000259" key="1">
    <source>
        <dbReference type="Pfam" id="PF00753"/>
    </source>
</evidence>
<protein>
    <submittedName>
        <fullName evidence="2">Beta-lactamase-like protein</fullName>
    </submittedName>
</protein>
<dbReference type="KEGG" id="mhu:Mhun_1960"/>